<gene>
    <name evidence="4" type="ORF">PJ311_12620</name>
</gene>
<comment type="caution">
    <text evidence="4">The sequence shown here is derived from an EMBL/GenBank/DDBJ whole genome shotgun (WGS) entry which is preliminary data.</text>
</comment>
<dbReference type="RefSeq" id="WP_271341270.1">
    <property type="nucleotide sequence ID" value="NZ_JAQKAB010000008.1"/>
</dbReference>
<dbReference type="Pfam" id="PF16715">
    <property type="entry name" value="CDPS"/>
    <property type="match status" value="1"/>
</dbReference>
<dbReference type="EMBL" id="JAQKAB010000008">
    <property type="protein sequence ID" value="MDA7027429.1"/>
    <property type="molecule type" value="Genomic_DNA"/>
</dbReference>
<evidence type="ECO:0000256" key="1">
    <source>
        <dbReference type="ARBA" id="ARBA00006034"/>
    </source>
</evidence>
<evidence type="ECO:0000256" key="3">
    <source>
        <dbReference type="ARBA" id="ARBA00030771"/>
    </source>
</evidence>
<evidence type="ECO:0000256" key="2">
    <source>
        <dbReference type="ARBA" id="ARBA00022679"/>
    </source>
</evidence>
<evidence type="ECO:0000313" key="4">
    <source>
        <dbReference type="EMBL" id="MDA7027429.1"/>
    </source>
</evidence>
<name>A0ABT4X5A3_9BACI</name>
<organism evidence="4 5">
    <name type="scientific">Bacillus changyiensis</name>
    <dbReference type="NCBI Taxonomy" id="3004103"/>
    <lineage>
        <taxon>Bacteria</taxon>
        <taxon>Bacillati</taxon>
        <taxon>Bacillota</taxon>
        <taxon>Bacilli</taxon>
        <taxon>Bacillales</taxon>
        <taxon>Bacillaceae</taxon>
        <taxon>Bacillus</taxon>
    </lineage>
</organism>
<sequence length="251" mass="28743">MTELMIKNKLHSFKTETLTQNCTELFERRHHVLIGISPFNSQFSEDYIYRLIGWAINEFENVEVLLAGKEAANLLEALGTPRGKAERKVRKEVSRNKRFAERALKAHGGNPEAIHTFSDFTEQTAYCHLRNEVDDAFFEQPHFRKACLEMSQAAILGRARGTQTAVDEISEAMLNLAVEYVIAELPFFIGAPDILGVEETLLAYHRPWKLGEQISNHEFAIRMRPNQGYLMVTEQSEDVCVESKNLQEVKR</sequence>
<dbReference type="InterPro" id="IPR038622">
    <property type="entry name" value="CDPS_sf"/>
</dbReference>
<proteinExistence type="inferred from homology"/>
<protein>
    <recommendedName>
        <fullName evidence="3">Cyclodipeptide synthase</fullName>
    </recommendedName>
</protein>
<comment type="similarity">
    <text evidence="1">Belongs to the CDPS family.</text>
</comment>
<evidence type="ECO:0000313" key="5">
    <source>
        <dbReference type="Proteomes" id="UP001211894"/>
    </source>
</evidence>
<accession>A0ABT4X5A3</accession>
<keyword evidence="2" id="KW-0808">Transferase</keyword>
<reference evidence="4 5" key="1">
    <citation type="submission" date="2023-01" db="EMBL/GenBank/DDBJ databases">
        <title>Bacillus changyiensis sp. nov., isolated from a coastal deposit.</title>
        <authorList>
            <person name="Xiao G."/>
            <person name="Lai Q."/>
            <person name="Hu Z."/>
            <person name="Shao Z."/>
        </authorList>
    </citation>
    <scope>NUCLEOTIDE SEQUENCE [LARGE SCALE GENOMIC DNA]</scope>
    <source>
        <strain evidence="4 5">CLL-7-23</strain>
    </source>
</reference>
<dbReference type="Gene3D" id="3.40.50.11710">
    <property type="entry name" value="Cyclodipeptide synthase"/>
    <property type="match status" value="1"/>
</dbReference>
<dbReference type="Proteomes" id="UP001211894">
    <property type="component" value="Unassembled WGS sequence"/>
</dbReference>
<dbReference type="NCBIfam" id="TIGR04539">
    <property type="entry name" value="tRNA_cyclodipep"/>
    <property type="match status" value="1"/>
</dbReference>
<keyword evidence="5" id="KW-1185">Reference proteome</keyword>
<dbReference type="InterPro" id="IPR030903">
    <property type="entry name" value="CDPS"/>
</dbReference>